<organism evidence="2 3">
    <name type="scientific">Hymenobacter citatus</name>
    <dbReference type="NCBI Taxonomy" id="2763506"/>
    <lineage>
        <taxon>Bacteria</taxon>
        <taxon>Pseudomonadati</taxon>
        <taxon>Bacteroidota</taxon>
        <taxon>Cytophagia</taxon>
        <taxon>Cytophagales</taxon>
        <taxon>Hymenobacteraceae</taxon>
        <taxon>Hymenobacter</taxon>
    </lineage>
</organism>
<keyword evidence="1" id="KW-0812">Transmembrane</keyword>
<evidence type="ECO:0008006" key="4">
    <source>
        <dbReference type="Google" id="ProtNLM"/>
    </source>
</evidence>
<evidence type="ECO:0000313" key="3">
    <source>
        <dbReference type="Proteomes" id="UP000622017"/>
    </source>
</evidence>
<dbReference type="Proteomes" id="UP000622017">
    <property type="component" value="Unassembled WGS sequence"/>
</dbReference>
<sequence>MQPIVFSNVLLSADEFAQLNKKVLLRQRWWYYFLVIPAIYVFVLWNTISRDDPQSSLPVALFLAAVLIFSVVLAFSRAQKRAREEYAKSQLLQSSTTYTLTSEKILVNSALMQSESTWATISAVRHLSGPWYQLITSTATGHLLDTRCLLSPNSTDDFLHLLRQQGIKLR</sequence>
<gene>
    <name evidence="2" type="ORF">H8B15_14945</name>
</gene>
<keyword evidence="3" id="KW-1185">Reference proteome</keyword>
<evidence type="ECO:0000313" key="2">
    <source>
        <dbReference type="EMBL" id="MBC6612224.1"/>
    </source>
</evidence>
<protein>
    <recommendedName>
        <fullName evidence="4">YcxB family protein</fullName>
    </recommendedName>
</protein>
<dbReference type="RefSeq" id="WP_187320478.1">
    <property type="nucleotide sequence ID" value="NZ_JACSCY010000012.1"/>
</dbReference>
<reference evidence="2 3" key="1">
    <citation type="submission" date="2020-08" db="EMBL/GenBank/DDBJ databases">
        <title>Hymenobacter sp.</title>
        <authorList>
            <person name="Kim M.K."/>
        </authorList>
    </citation>
    <scope>NUCLEOTIDE SEQUENCE [LARGE SCALE GENOMIC DNA]</scope>
    <source>
        <strain evidence="2 3">BT507</strain>
    </source>
</reference>
<accession>A0ABR7MMV3</accession>
<feature type="transmembrane region" description="Helical" evidence="1">
    <location>
        <begin position="57"/>
        <end position="75"/>
    </location>
</feature>
<dbReference type="EMBL" id="JACSCY010000012">
    <property type="protein sequence ID" value="MBC6612224.1"/>
    <property type="molecule type" value="Genomic_DNA"/>
</dbReference>
<name>A0ABR7MMV3_9BACT</name>
<proteinExistence type="predicted"/>
<comment type="caution">
    <text evidence="2">The sequence shown here is derived from an EMBL/GenBank/DDBJ whole genome shotgun (WGS) entry which is preliminary data.</text>
</comment>
<evidence type="ECO:0000256" key="1">
    <source>
        <dbReference type="SAM" id="Phobius"/>
    </source>
</evidence>
<keyword evidence="1" id="KW-0472">Membrane</keyword>
<keyword evidence="1" id="KW-1133">Transmembrane helix</keyword>
<feature type="transmembrane region" description="Helical" evidence="1">
    <location>
        <begin position="29"/>
        <end position="45"/>
    </location>
</feature>